<evidence type="ECO:0000313" key="2">
    <source>
        <dbReference type="EMBL" id="MFD1217494.1"/>
    </source>
</evidence>
<organism evidence="2 3">
    <name type="scientific">Microbulbifer celer</name>
    <dbReference type="NCBI Taxonomy" id="435905"/>
    <lineage>
        <taxon>Bacteria</taxon>
        <taxon>Pseudomonadati</taxon>
        <taxon>Pseudomonadota</taxon>
        <taxon>Gammaproteobacteria</taxon>
        <taxon>Cellvibrionales</taxon>
        <taxon>Microbulbiferaceae</taxon>
        <taxon>Microbulbifer</taxon>
    </lineage>
</organism>
<proteinExistence type="predicted"/>
<comment type="caution">
    <text evidence="2">The sequence shown here is derived from an EMBL/GenBank/DDBJ whole genome shotgun (WGS) entry which is preliminary data.</text>
</comment>
<name>A0ABW3UAY2_9GAMM</name>
<dbReference type="EMBL" id="JBHTLR010000014">
    <property type="protein sequence ID" value="MFD1217494.1"/>
    <property type="molecule type" value="Genomic_DNA"/>
</dbReference>
<sequence length="139" mass="15096">MTVVIPTVAMEPLTAPELVAACKAYQAGGASKTNTENAGASSCKGFIQGYVSASTEIVDEEDRPSAFVTRAMRTRTSRFSEEAEQRLSSRYCLPKSESVDVLIAKVANISQPFAENETAESVIVQVLESHYRCEDVLKK</sequence>
<keyword evidence="3" id="KW-1185">Reference proteome</keyword>
<dbReference type="Proteomes" id="UP001597264">
    <property type="component" value="Unassembled WGS sequence"/>
</dbReference>
<gene>
    <name evidence="2" type="ORF">ACFQ2X_12845</name>
</gene>
<reference evidence="3" key="1">
    <citation type="journal article" date="2019" name="Int. J. Syst. Evol. Microbiol.">
        <title>The Global Catalogue of Microorganisms (GCM) 10K type strain sequencing project: providing services to taxonomists for standard genome sequencing and annotation.</title>
        <authorList>
            <consortium name="The Broad Institute Genomics Platform"/>
            <consortium name="The Broad Institute Genome Sequencing Center for Infectious Disease"/>
            <person name="Wu L."/>
            <person name="Ma J."/>
        </authorList>
    </citation>
    <scope>NUCLEOTIDE SEQUENCE [LARGE SCALE GENOMIC DNA]</scope>
    <source>
        <strain evidence="3">CCUG 54356</strain>
    </source>
</reference>
<evidence type="ECO:0000259" key="1">
    <source>
        <dbReference type="Pfam" id="PF18602"/>
    </source>
</evidence>
<dbReference type="InterPro" id="IPR041238">
    <property type="entry name" value="Rap1a"/>
</dbReference>
<accession>A0ABW3UAY2</accession>
<evidence type="ECO:0000313" key="3">
    <source>
        <dbReference type="Proteomes" id="UP001597264"/>
    </source>
</evidence>
<dbReference type="Pfam" id="PF18602">
    <property type="entry name" value="Rap1a"/>
    <property type="match status" value="1"/>
</dbReference>
<dbReference type="RefSeq" id="WP_230437525.1">
    <property type="nucleotide sequence ID" value="NZ_CP087715.1"/>
</dbReference>
<feature type="domain" description="Rap1a immunity protein" evidence="1">
    <location>
        <begin position="16"/>
        <end position="133"/>
    </location>
</feature>
<protein>
    <submittedName>
        <fullName evidence="2">Rap1a/Tai family immunity protein</fullName>
    </submittedName>
</protein>